<dbReference type="GO" id="GO:0016020">
    <property type="term" value="C:membrane"/>
    <property type="evidence" value="ECO:0007669"/>
    <property type="project" value="UniProtKB-SubCell"/>
</dbReference>
<dbReference type="GO" id="GO:0005524">
    <property type="term" value="F:ATP binding"/>
    <property type="evidence" value="ECO:0007669"/>
    <property type="project" value="UniProtKB-KW"/>
</dbReference>
<dbReference type="PANTHER" id="PTHR10953:SF102">
    <property type="entry name" value="ADENYLYLTRANSFERASE AND SULFURTRANSFERASE MOCS3"/>
    <property type="match status" value="1"/>
</dbReference>
<dbReference type="GO" id="GO:0008641">
    <property type="term" value="F:ubiquitin-like modifier activating enzyme activity"/>
    <property type="evidence" value="ECO:0007669"/>
    <property type="project" value="InterPro"/>
</dbReference>
<proteinExistence type="inferred from homology"/>
<dbReference type="Pfam" id="PF00899">
    <property type="entry name" value="ThiF"/>
    <property type="match status" value="1"/>
</dbReference>
<evidence type="ECO:0000313" key="15">
    <source>
        <dbReference type="Proteomes" id="UP000183561"/>
    </source>
</evidence>
<feature type="transmembrane region" description="Helical" evidence="12">
    <location>
        <begin position="53"/>
        <end position="80"/>
    </location>
</feature>
<dbReference type="InterPro" id="IPR001763">
    <property type="entry name" value="Rhodanese-like_dom"/>
</dbReference>
<dbReference type="EMBL" id="FNSV01000005">
    <property type="protein sequence ID" value="SEC00126.1"/>
    <property type="molecule type" value="Genomic_DNA"/>
</dbReference>
<dbReference type="GO" id="GO:0004792">
    <property type="term" value="F:thiosulfate-cyanide sulfurtransferase activity"/>
    <property type="evidence" value="ECO:0007669"/>
    <property type="project" value="TreeGrafter"/>
</dbReference>
<keyword evidence="9" id="KW-0511">Multifunctional enzyme</keyword>
<dbReference type="CDD" id="cd00158">
    <property type="entry name" value="RHOD"/>
    <property type="match status" value="1"/>
</dbReference>
<dbReference type="FunFam" id="3.40.250.10:FF:000025">
    <property type="entry name" value="Molybdopterin biosynthesis MoeZ"/>
    <property type="match status" value="1"/>
</dbReference>
<evidence type="ECO:0000256" key="3">
    <source>
        <dbReference type="ARBA" id="ARBA00022692"/>
    </source>
</evidence>
<dbReference type="NCBIfam" id="NF005902">
    <property type="entry name" value="PRK07878.1"/>
    <property type="match status" value="1"/>
</dbReference>
<keyword evidence="5" id="KW-0547">Nucleotide-binding</keyword>
<dbReference type="GO" id="GO:0008146">
    <property type="term" value="F:sulfotransferase activity"/>
    <property type="evidence" value="ECO:0007669"/>
    <property type="project" value="TreeGrafter"/>
</dbReference>
<evidence type="ECO:0000256" key="12">
    <source>
        <dbReference type="SAM" id="Phobius"/>
    </source>
</evidence>
<organism evidence="14 15">
    <name type="scientific">Rhodococcus koreensis</name>
    <dbReference type="NCBI Taxonomy" id="99653"/>
    <lineage>
        <taxon>Bacteria</taxon>
        <taxon>Bacillati</taxon>
        <taxon>Actinomycetota</taxon>
        <taxon>Actinomycetes</taxon>
        <taxon>Mycobacteriales</taxon>
        <taxon>Nocardiaceae</taxon>
        <taxon>Rhodococcus</taxon>
    </lineage>
</organism>
<evidence type="ECO:0000313" key="14">
    <source>
        <dbReference type="EMBL" id="SEC00126.1"/>
    </source>
</evidence>
<keyword evidence="2 14" id="KW-0808">Transferase</keyword>
<evidence type="ECO:0000256" key="2">
    <source>
        <dbReference type="ARBA" id="ARBA00022679"/>
    </source>
</evidence>
<dbReference type="GO" id="GO:0016779">
    <property type="term" value="F:nucleotidyltransferase activity"/>
    <property type="evidence" value="ECO:0007669"/>
    <property type="project" value="UniProtKB-KW"/>
</dbReference>
<comment type="similarity">
    <text evidence="10">In the N-terminal section; belongs to the HesA/MoeB/ThiF family.</text>
</comment>
<evidence type="ECO:0000256" key="1">
    <source>
        <dbReference type="ARBA" id="ARBA00004167"/>
    </source>
</evidence>
<evidence type="ECO:0000256" key="10">
    <source>
        <dbReference type="ARBA" id="ARBA00060757"/>
    </source>
</evidence>
<dbReference type="Gene3D" id="3.40.50.720">
    <property type="entry name" value="NAD(P)-binding Rossmann-like Domain"/>
    <property type="match status" value="1"/>
</dbReference>
<dbReference type="InterPro" id="IPR036873">
    <property type="entry name" value="Rhodanese-like_dom_sf"/>
</dbReference>
<accession>A0A1H4NY11</accession>
<evidence type="ECO:0000256" key="9">
    <source>
        <dbReference type="ARBA" id="ARBA00023268"/>
    </source>
</evidence>
<reference evidence="15" key="1">
    <citation type="submission" date="2016-10" db="EMBL/GenBank/DDBJ databases">
        <authorList>
            <person name="Varghese N."/>
            <person name="Submissions S."/>
        </authorList>
    </citation>
    <scope>NUCLEOTIDE SEQUENCE [LARGE SCALE GENOMIC DNA]</scope>
    <source>
        <strain evidence="15">DSM 44498</strain>
    </source>
</reference>
<keyword evidence="8 12" id="KW-0472">Membrane</keyword>
<dbReference type="AlphaFoldDB" id="A0A1H4NY11"/>
<dbReference type="FunFam" id="3.40.50.720:FF:000033">
    <property type="entry name" value="Adenylyltransferase and sulfurtransferase MOCS3"/>
    <property type="match status" value="1"/>
</dbReference>
<evidence type="ECO:0000256" key="8">
    <source>
        <dbReference type="ARBA" id="ARBA00023136"/>
    </source>
</evidence>
<protein>
    <recommendedName>
        <fullName evidence="11">Probable adenylyltransferase/sulfurtransferase MoeZ</fullName>
    </recommendedName>
</protein>
<dbReference type="InterPro" id="IPR045886">
    <property type="entry name" value="ThiF/MoeB/HesA"/>
</dbReference>
<gene>
    <name evidence="14" type="ORF">SAMN04490239_2498</name>
</gene>
<dbReference type="Proteomes" id="UP000183561">
    <property type="component" value="Unassembled WGS sequence"/>
</dbReference>
<evidence type="ECO:0000256" key="6">
    <source>
        <dbReference type="ARBA" id="ARBA00022840"/>
    </source>
</evidence>
<dbReference type="Pfam" id="PF00581">
    <property type="entry name" value="Rhodanese"/>
    <property type="match status" value="1"/>
</dbReference>
<dbReference type="SMART" id="SM00450">
    <property type="entry name" value="RHOD"/>
    <property type="match status" value="1"/>
</dbReference>
<evidence type="ECO:0000256" key="11">
    <source>
        <dbReference type="ARBA" id="ARBA00067503"/>
    </source>
</evidence>
<dbReference type="PANTHER" id="PTHR10953">
    <property type="entry name" value="UBIQUITIN-ACTIVATING ENZYME E1"/>
    <property type="match status" value="1"/>
</dbReference>
<evidence type="ECO:0000256" key="5">
    <source>
        <dbReference type="ARBA" id="ARBA00022741"/>
    </source>
</evidence>
<keyword evidence="7 12" id="KW-1133">Transmembrane helix</keyword>
<sequence>MSLDRSVKTTEALPPLVEPDAELSRDEVARYSRHLIIPDVGMAGQKRLKNAKVLVIGAGGLGSPALLYLAAAGVGTLGIVEFDEVDMSNLQRQVIHGRSDVGRPKGESARDSIREINDNVDVRLHEFRLEPDNAVELFEQYDLILDGTDNFATRYLVNDAAVLAHKPYVWGSIYRFEGQASVFWEDAPNGRGLNYRDLYPEAPPPGMVPSCAEGGVLGVLCASIGSIMATEAVKLITGIGESLLGRLMVYDALDMTYRTIALRRDPARTPVTELIDYDAFCGVVSDEGQAAAAGSTITATELRDLLDSGKEIELVDVREPVEWDIVHLPGAVLIPKDRILSGEALSELPQNKPIVLHCKTGVRSAEALAALKKAGFSDATHLQGGVIAWAKQVDTSLPVY</sequence>
<evidence type="ECO:0000259" key="13">
    <source>
        <dbReference type="PROSITE" id="PS50206"/>
    </source>
</evidence>
<dbReference type="PROSITE" id="PS50206">
    <property type="entry name" value="RHODANESE_3"/>
    <property type="match status" value="1"/>
</dbReference>
<dbReference type="GO" id="GO:0005829">
    <property type="term" value="C:cytosol"/>
    <property type="evidence" value="ECO:0007669"/>
    <property type="project" value="TreeGrafter"/>
</dbReference>
<dbReference type="SUPFAM" id="SSF69572">
    <property type="entry name" value="Activating enzymes of the ubiquitin-like proteins"/>
    <property type="match status" value="1"/>
</dbReference>
<keyword evidence="15" id="KW-1185">Reference proteome</keyword>
<evidence type="ECO:0000256" key="7">
    <source>
        <dbReference type="ARBA" id="ARBA00022989"/>
    </source>
</evidence>
<dbReference type="Gene3D" id="3.40.250.10">
    <property type="entry name" value="Rhodanese-like domain"/>
    <property type="match status" value="1"/>
</dbReference>
<dbReference type="InterPro" id="IPR035985">
    <property type="entry name" value="Ubiquitin-activating_enz"/>
</dbReference>
<keyword evidence="6" id="KW-0067">ATP-binding</keyword>
<dbReference type="InterPro" id="IPR000594">
    <property type="entry name" value="ThiF_NAD_FAD-bd"/>
</dbReference>
<dbReference type="CDD" id="cd00757">
    <property type="entry name" value="ThiF_MoeB_HesA_family"/>
    <property type="match status" value="1"/>
</dbReference>
<name>A0A1H4NY11_9NOCA</name>
<evidence type="ECO:0000256" key="4">
    <source>
        <dbReference type="ARBA" id="ARBA00022695"/>
    </source>
</evidence>
<keyword evidence="4 14" id="KW-0548">Nucleotidyltransferase</keyword>
<dbReference type="NCBIfam" id="NF004281">
    <property type="entry name" value="PRK05690.1"/>
    <property type="match status" value="1"/>
</dbReference>
<comment type="subcellular location">
    <subcellularLocation>
        <location evidence="1">Membrane</location>
        <topology evidence="1">Single-pass membrane protein</topology>
    </subcellularLocation>
</comment>
<feature type="domain" description="Rhodanese" evidence="13">
    <location>
        <begin position="308"/>
        <end position="398"/>
    </location>
</feature>
<keyword evidence="3 12" id="KW-0812">Transmembrane</keyword>